<dbReference type="GO" id="GO:0015891">
    <property type="term" value="P:siderophore transport"/>
    <property type="evidence" value="ECO:0007669"/>
    <property type="project" value="InterPro"/>
</dbReference>
<dbReference type="AlphaFoldDB" id="A0A0F9WN67"/>
<comment type="similarity">
    <text evidence="2">Belongs to the TonB-dependent receptor family.</text>
</comment>
<dbReference type="EMBL" id="LAZR01000137">
    <property type="protein sequence ID" value="KKN87576.1"/>
    <property type="molecule type" value="Genomic_DNA"/>
</dbReference>
<evidence type="ECO:0008006" key="12">
    <source>
        <dbReference type="Google" id="ProtNLM"/>
    </source>
</evidence>
<accession>A0A0F9WN67</accession>
<dbReference type="InterPro" id="IPR012910">
    <property type="entry name" value="Plug_dom"/>
</dbReference>
<comment type="caution">
    <text evidence="11">The sequence shown here is derived from an EMBL/GenBank/DDBJ whole genome shotgun (WGS) entry which is preliminary data.</text>
</comment>
<feature type="domain" description="TonB-dependent receptor-like beta-barrel" evidence="9">
    <location>
        <begin position="337"/>
        <end position="782"/>
    </location>
</feature>
<evidence type="ECO:0000256" key="3">
    <source>
        <dbReference type="ARBA" id="ARBA00022448"/>
    </source>
</evidence>
<feature type="region of interest" description="Disordered" evidence="8">
    <location>
        <begin position="1"/>
        <end position="24"/>
    </location>
</feature>
<evidence type="ECO:0000259" key="10">
    <source>
        <dbReference type="Pfam" id="PF07715"/>
    </source>
</evidence>
<organism evidence="11">
    <name type="scientific">marine sediment metagenome</name>
    <dbReference type="NCBI Taxonomy" id="412755"/>
    <lineage>
        <taxon>unclassified sequences</taxon>
        <taxon>metagenomes</taxon>
        <taxon>ecological metagenomes</taxon>
    </lineage>
</organism>
<evidence type="ECO:0000256" key="6">
    <source>
        <dbReference type="ARBA" id="ARBA00023136"/>
    </source>
</evidence>
<feature type="region of interest" description="Disordered" evidence="8">
    <location>
        <begin position="61"/>
        <end position="91"/>
    </location>
</feature>
<evidence type="ECO:0000256" key="5">
    <source>
        <dbReference type="ARBA" id="ARBA00023077"/>
    </source>
</evidence>
<keyword evidence="5" id="KW-0798">TonB box</keyword>
<dbReference type="InterPro" id="IPR037066">
    <property type="entry name" value="Plug_dom_sf"/>
</dbReference>
<dbReference type="InterPro" id="IPR010105">
    <property type="entry name" value="TonB_sidphr_rcpt"/>
</dbReference>
<dbReference type="InterPro" id="IPR036942">
    <property type="entry name" value="Beta-barrel_TonB_sf"/>
</dbReference>
<dbReference type="InterPro" id="IPR039426">
    <property type="entry name" value="TonB-dep_rcpt-like"/>
</dbReference>
<dbReference type="PANTHER" id="PTHR32552">
    <property type="entry name" value="FERRICHROME IRON RECEPTOR-RELATED"/>
    <property type="match status" value="1"/>
</dbReference>
<evidence type="ECO:0000259" key="9">
    <source>
        <dbReference type="Pfam" id="PF00593"/>
    </source>
</evidence>
<dbReference type="Pfam" id="PF00593">
    <property type="entry name" value="TonB_dep_Rec_b-barrel"/>
    <property type="match status" value="1"/>
</dbReference>
<keyword evidence="6" id="KW-0472">Membrane</keyword>
<evidence type="ECO:0000256" key="2">
    <source>
        <dbReference type="ARBA" id="ARBA00009810"/>
    </source>
</evidence>
<evidence type="ECO:0000313" key="11">
    <source>
        <dbReference type="EMBL" id="KKN87576.1"/>
    </source>
</evidence>
<dbReference type="Gene3D" id="2.170.130.10">
    <property type="entry name" value="TonB-dependent receptor, plug domain"/>
    <property type="match status" value="1"/>
</dbReference>
<dbReference type="GO" id="GO:0009279">
    <property type="term" value="C:cell outer membrane"/>
    <property type="evidence" value="ECO:0007669"/>
    <property type="project" value="UniProtKB-SubCell"/>
</dbReference>
<protein>
    <recommendedName>
        <fullName evidence="12">TonB-dependent receptor plug domain-containing protein</fullName>
    </recommendedName>
</protein>
<reference evidence="11" key="1">
    <citation type="journal article" date="2015" name="Nature">
        <title>Complex archaea that bridge the gap between prokaryotes and eukaryotes.</title>
        <authorList>
            <person name="Spang A."/>
            <person name="Saw J.H."/>
            <person name="Jorgensen S.L."/>
            <person name="Zaremba-Niedzwiedzka K."/>
            <person name="Martijn J."/>
            <person name="Lind A.E."/>
            <person name="van Eijk R."/>
            <person name="Schleper C."/>
            <person name="Guy L."/>
            <person name="Ettema T.J."/>
        </authorList>
    </citation>
    <scope>NUCLEOTIDE SEQUENCE</scope>
</reference>
<keyword evidence="4" id="KW-0812">Transmembrane</keyword>
<keyword evidence="3" id="KW-0813">Transport</keyword>
<comment type="subcellular location">
    <subcellularLocation>
        <location evidence="1">Cell outer membrane</location>
        <topology evidence="1">Multi-pass membrane protein</topology>
    </subcellularLocation>
</comment>
<dbReference type="PROSITE" id="PS52016">
    <property type="entry name" value="TONB_DEPENDENT_REC_3"/>
    <property type="match status" value="1"/>
</dbReference>
<dbReference type="CDD" id="cd01347">
    <property type="entry name" value="ligand_gated_channel"/>
    <property type="match status" value="1"/>
</dbReference>
<name>A0A0F9WN67_9ZZZZ</name>
<dbReference type="Gene3D" id="2.40.170.20">
    <property type="entry name" value="TonB-dependent receptor, beta-barrel domain"/>
    <property type="match status" value="1"/>
</dbReference>
<dbReference type="GO" id="GO:0038023">
    <property type="term" value="F:signaling receptor activity"/>
    <property type="evidence" value="ECO:0007669"/>
    <property type="project" value="InterPro"/>
</dbReference>
<keyword evidence="7" id="KW-0998">Cell outer membrane</keyword>
<feature type="domain" description="TonB-dependent receptor plug" evidence="10">
    <location>
        <begin position="138"/>
        <end position="237"/>
    </location>
</feature>
<gene>
    <name evidence="11" type="ORF">LCGC14_0257990</name>
</gene>
<sequence>MGNDEGDMTQMKTPHSLRGHTASRSIGMMTAAAIGATSPAALYAQSSDEPLLLPGIEVETSEPQAAKPKPQPAKKRAAAAPAPRATPAPAPAPVVAEAPVAAAPAAPVAGENGLSPYANPEAGYQAVQSGNSLLTQPLVDTPRTVTAVTQDVLRDKNATSVRELARTTPGITLGTGEGGNAFGDVLFIRGFRSSNDVFIDGVRDSGVAVRETFMAEQVEITKGPSGSIGGRSTTGGAVNLVTKKAQDTDFVKTTTTLGTADLARQEVDWNKVWNDRFKTRIGAVAQVSDVAGRDGSKDDRLGLSIAAEYEATDRLTLDFEAYQLQMKQMPDWGVPWDGTNNVPFTEAGAGRPTLDRDTFYGNPDRDFHDATQSVATFGATFEITPGMTFTNRSRLSRTENDYIVSAPERPDTSDADPQNWTLTASPKSRYQVNEVASNTSELSFGFNTGSARHDMIAGFALSREEISQRGYVGLSSEVGGGTAEDRLEGCSIAIYNPDTSGCSTATPVRSADATLTDVTTRSLYLNDTITFNPKWQLNLGARLDDYSVSRTSTQAGAETLSRDDTLFNWNAGVVWKPRENGSVYLSYATSSNPVGDELDAGGGSYNGIDSSNLLLEPEENTAIELGTKWQFGNLTATAALFQTTKDNARESTGGRGSPVVTTATGEYRVRGIELGFGGNITEKLSLFGGATLMDSEVLKSSNPDNVGEEFANIAHEQFNVLARYDYNDQWSFGGQATWRGSVQGGAFAATNGNELPSYWRFDLMADYHITDDASVNFRIDNVLDETYYDALYRSGTPFVYVAPGRSASISVSMKF</sequence>
<dbReference type="PANTHER" id="PTHR32552:SF83">
    <property type="entry name" value="BLR3904 PROTEIN"/>
    <property type="match status" value="1"/>
</dbReference>
<dbReference type="GO" id="GO:0015344">
    <property type="term" value="F:siderophore uptake transmembrane transporter activity"/>
    <property type="evidence" value="ECO:0007669"/>
    <property type="project" value="TreeGrafter"/>
</dbReference>
<dbReference type="Pfam" id="PF07715">
    <property type="entry name" value="Plug"/>
    <property type="match status" value="1"/>
</dbReference>
<proteinExistence type="inferred from homology"/>
<dbReference type="SUPFAM" id="SSF56935">
    <property type="entry name" value="Porins"/>
    <property type="match status" value="1"/>
</dbReference>
<evidence type="ECO:0000256" key="7">
    <source>
        <dbReference type="ARBA" id="ARBA00023237"/>
    </source>
</evidence>
<dbReference type="NCBIfam" id="TIGR01783">
    <property type="entry name" value="TonB-siderophor"/>
    <property type="match status" value="1"/>
</dbReference>
<dbReference type="InterPro" id="IPR000531">
    <property type="entry name" value="Beta-barrel_TonB"/>
</dbReference>
<evidence type="ECO:0000256" key="8">
    <source>
        <dbReference type="SAM" id="MobiDB-lite"/>
    </source>
</evidence>
<evidence type="ECO:0000256" key="1">
    <source>
        <dbReference type="ARBA" id="ARBA00004571"/>
    </source>
</evidence>
<evidence type="ECO:0000256" key="4">
    <source>
        <dbReference type="ARBA" id="ARBA00022692"/>
    </source>
</evidence>